<feature type="domain" description="Translation initiation factor 3 C-terminal" evidence="6">
    <location>
        <begin position="23"/>
        <end position="106"/>
    </location>
</feature>
<dbReference type="GO" id="GO:0043022">
    <property type="term" value="F:ribosome binding"/>
    <property type="evidence" value="ECO:0007669"/>
    <property type="project" value="TreeGrafter"/>
</dbReference>
<dbReference type="Proteomes" id="UP000322214">
    <property type="component" value="Chromosome"/>
</dbReference>
<evidence type="ECO:0000256" key="2">
    <source>
        <dbReference type="ARBA" id="ARBA00022540"/>
    </source>
</evidence>
<dbReference type="GO" id="GO:0032790">
    <property type="term" value="P:ribosome disassembly"/>
    <property type="evidence" value="ECO:0007669"/>
    <property type="project" value="TreeGrafter"/>
</dbReference>
<dbReference type="InterPro" id="IPR001288">
    <property type="entry name" value="Translation_initiation_fac_3"/>
</dbReference>
<dbReference type="InterPro" id="IPR019815">
    <property type="entry name" value="Translation_initiation_fac_3_C"/>
</dbReference>
<dbReference type="GO" id="GO:0016020">
    <property type="term" value="C:membrane"/>
    <property type="evidence" value="ECO:0007669"/>
    <property type="project" value="TreeGrafter"/>
</dbReference>
<dbReference type="AlphaFoldDB" id="A0A5B9P4Y6"/>
<evidence type="ECO:0000256" key="5">
    <source>
        <dbReference type="SAM" id="MobiDB-lite"/>
    </source>
</evidence>
<dbReference type="NCBIfam" id="TIGR00168">
    <property type="entry name" value="infC"/>
    <property type="match status" value="1"/>
</dbReference>
<reference evidence="7 8" key="1">
    <citation type="submission" date="2019-08" db="EMBL/GenBank/DDBJ databases">
        <title>Deep-cultivation of Planctomycetes and their phenomic and genomic characterization uncovers novel biology.</title>
        <authorList>
            <person name="Wiegand S."/>
            <person name="Jogler M."/>
            <person name="Boedeker C."/>
            <person name="Pinto D."/>
            <person name="Vollmers J."/>
            <person name="Rivas-Marin E."/>
            <person name="Kohn T."/>
            <person name="Peeters S.H."/>
            <person name="Heuer A."/>
            <person name="Rast P."/>
            <person name="Oberbeckmann S."/>
            <person name="Bunk B."/>
            <person name="Jeske O."/>
            <person name="Meyerdierks A."/>
            <person name="Storesund J.E."/>
            <person name="Kallscheuer N."/>
            <person name="Luecker S."/>
            <person name="Lage O.M."/>
            <person name="Pohl T."/>
            <person name="Merkel B.J."/>
            <person name="Hornburger P."/>
            <person name="Mueller R.-W."/>
            <person name="Bruemmer F."/>
            <person name="Labrenz M."/>
            <person name="Spormann A.M."/>
            <person name="Op den Camp H."/>
            <person name="Overmann J."/>
            <person name="Amann R."/>
            <person name="Jetten M.S.M."/>
            <person name="Mascher T."/>
            <person name="Medema M.H."/>
            <person name="Devos D.P."/>
            <person name="Kaster A.-K."/>
            <person name="Ovreas L."/>
            <person name="Rohde M."/>
            <person name="Galperin M.Y."/>
            <person name="Jogler C."/>
        </authorList>
    </citation>
    <scope>NUCLEOTIDE SEQUENCE [LARGE SCALE GENOMIC DNA]</scope>
    <source>
        <strain evidence="7 8">FC18</strain>
    </source>
</reference>
<feature type="compositionally biased region" description="Basic residues" evidence="5">
    <location>
        <begin position="13"/>
        <end position="22"/>
    </location>
</feature>
<protein>
    <recommendedName>
        <fullName evidence="4">Translation initiation factor IF-3</fullName>
    </recommendedName>
</protein>
<keyword evidence="3" id="KW-0648">Protein biosynthesis</keyword>
<dbReference type="FunFam" id="3.30.110.10:FF:000001">
    <property type="entry name" value="Translation initiation factor IF-3"/>
    <property type="match status" value="1"/>
</dbReference>
<evidence type="ECO:0000259" key="6">
    <source>
        <dbReference type="Pfam" id="PF00707"/>
    </source>
</evidence>
<dbReference type="PANTHER" id="PTHR10938">
    <property type="entry name" value="TRANSLATION INITIATION FACTOR IF-3"/>
    <property type="match status" value="1"/>
</dbReference>
<dbReference type="GO" id="GO:0005829">
    <property type="term" value="C:cytosol"/>
    <property type="evidence" value="ECO:0007669"/>
    <property type="project" value="TreeGrafter"/>
</dbReference>
<dbReference type="Gene3D" id="3.30.110.10">
    <property type="entry name" value="Translation initiation factor 3 (IF-3), C-terminal domain"/>
    <property type="match status" value="1"/>
</dbReference>
<evidence type="ECO:0000313" key="8">
    <source>
        <dbReference type="Proteomes" id="UP000322214"/>
    </source>
</evidence>
<dbReference type="SUPFAM" id="SSF55200">
    <property type="entry name" value="Translation initiation factor IF3, C-terminal domain"/>
    <property type="match status" value="1"/>
</dbReference>
<evidence type="ECO:0000256" key="4">
    <source>
        <dbReference type="NCBIfam" id="TIGR00168"/>
    </source>
</evidence>
<evidence type="ECO:0000313" key="7">
    <source>
        <dbReference type="EMBL" id="QEG20549.1"/>
    </source>
</evidence>
<keyword evidence="8" id="KW-1185">Reference proteome</keyword>
<dbReference type="EMBL" id="CP042912">
    <property type="protein sequence ID" value="QEG20549.1"/>
    <property type="molecule type" value="Genomic_DNA"/>
</dbReference>
<sequence>MDFGKFKYDKSKRTSKNKAHQTKLKEIRVRPKTGEHDINFKVKKAVGFLKHNDKVQVTVLFRGREMAHIEEGRKVMEGIIKQLSEFGKVENRPSQQSRKMICTISPLKTS</sequence>
<dbReference type="Pfam" id="PF00707">
    <property type="entry name" value="IF3_C"/>
    <property type="match status" value="1"/>
</dbReference>
<evidence type="ECO:0000256" key="3">
    <source>
        <dbReference type="ARBA" id="ARBA00022917"/>
    </source>
</evidence>
<gene>
    <name evidence="7" type="primary">infC</name>
    <name evidence="7" type="ORF">MFFC18_03980</name>
</gene>
<accession>A0A5B9P4Y6</accession>
<evidence type="ECO:0000256" key="1">
    <source>
        <dbReference type="ARBA" id="ARBA00005439"/>
    </source>
</evidence>
<comment type="similarity">
    <text evidence="1">Belongs to the IF-3 family.</text>
</comment>
<organism evidence="7 8">
    <name type="scientific">Mariniblastus fucicola</name>
    <dbReference type="NCBI Taxonomy" id="980251"/>
    <lineage>
        <taxon>Bacteria</taxon>
        <taxon>Pseudomonadati</taxon>
        <taxon>Planctomycetota</taxon>
        <taxon>Planctomycetia</taxon>
        <taxon>Pirellulales</taxon>
        <taxon>Pirellulaceae</taxon>
        <taxon>Mariniblastus</taxon>
    </lineage>
</organism>
<feature type="region of interest" description="Disordered" evidence="5">
    <location>
        <begin position="1"/>
        <end position="22"/>
    </location>
</feature>
<dbReference type="STRING" id="980251.GCA_001642875_02418"/>
<keyword evidence="2 7" id="KW-0396">Initiation factor</keyword>
<dbReference type="PANTHER" id="PTHR10938:SF0">
    <property type="entry name" value="TRANSLATION INITIATION FACTOR IF-3, MITOCHONDRIAL"/>
    <property type="match status" value="1"/>
</dbReference>
<dbReference type="InterPro" id="IPR036788">
    <property type="entry name" value="T_IF-3_C_sf"/>
</dbReference>
<dbReference type="GO" id="GO:0003743">
    <property type="term" value="F:translation initiation factor activity"/>
    <property type="evidence" value="ECO:0007669"/>
    <property type="project" value="UniProtKB-UniRule"/>
</dbReference>
<proteinExistence type="inferred from homology"/>
<dbReference type="KEGG" id="mff:MFFC18_03980"/>
<feature type="compositionally biased region" description="Basic and acidic residues" evidence="5">
    <location>
        <begin position="1"/>
        <end position="12"/>
    </location>
</feature>
<name>A0A5B9P4Y6_9BACT</name>